<name>A0A6A5S7G5_9PLEO</name>
<gene>
    <name evidence="2" type="ORF">EJ02DRAFT_428514</name>
</gene>
<accession>A0A6A5S7G5</accession>
<dbReference type="Proteomes" id="UP000800038">
    <property type="component" value="Unassembled WGS sequence"/>
</dbReference>
<feature type="region of interest" description="Disordered" evidence="1">
    <location>
        <begin position="1"/>
        <end position="36"/>
    </location>
</feature>
<organism evidence="2 3">
    <name type="scientific">Clathrospora elynae</name>
    <dbReference type="NCBI Taxonomy" id="706981"/>
    <lineage>
        <taxon>Eukaryota</taxon>
        <taxon>Fungi</taxon>
        <taxon>Dikarya</taxon>
        <taxon>Ascomycota</taxon>
        <taxon>Pezizomycotina</taxon>
        <taxon>Dothideomycetes</taxon>
        <taxon>Pleosporomycetidae</taxon>
        <taxon>Pleosporales</taxon>
        <taxon>Diademaceae</taxon>
        <taxon>Clathrospora</taxon>
    </lineage>
</organism>
<keyword evidence="3" id="KW-1185">Reference proteome</keyword>
<proteinExistence type="predicted"/>
<dbReference type="AlphaFoldDB" id="A0A6A5S7G5"/>
<evidence type="ECO:0000313" key="3">
    <source>
        <dbReference type="Proteomes" id="UP000800038"/>
    </source>
</evidence>
<evidence type="ECO:0000313" key="2">
    <source>
        <dbReference type="EMBL" id="KAF1935348.1"/>
    </source>
</evidence>
<reference evidence="2" key="1">
    <citation type="journal article" date="2020" name="Stud. Mycol.">
        <title>101 Dothideomycetes genomes: a test case for predicting lifestyles and emergence of pathogens.</title>
        <authorList>
            <person name="Haridas S."/>
            <person name="Albert R."/>
            <person name="Binder M."/>
            <person name="Bloem J."/>
            <person name="Labutti K."/>
            <person name="Salamov A."/>
            <person name="Andreopoulos B."/>
            <person name="Baker S."/>
            <person name="Barry K."/>
            <person name="Bills G."/>
            <person name="Bluhm B."/>
            <person name="Cannon C."/>
            <person name="Castanera R."/>
            <person name="Culley D."/>
            <person name="Daum C."/>
            <person name="Ezra D."/>
            <person name="Gonzalez J."/>
            <person name="Henrissat B."/>
            <person name="Kuo A."/>
            <person name="Liang C."/>
            <person name="Lipzen A."/>
            <person name="Lutzoni F."/>
            <person name="Magnuson J."/>
            <person name="Mondo S."/>
            <person name="Nolan M."/>
            <person name="Ohm R."/>
            <person name="Pangilinan J."/>
            <person name="Park H.-J."/>
            <person name="Ramirez L."/>
            <person name="Alfaro M."/>
            <person name="Sun H."/>
            <person name="Tritt A."/>
            <person name="Yoshinaga Y."/>
            <person name="Zwiers L.-H."/>
            <person name="Turgeon B."/>
            <person name="Goodwin S."/>
            <person name="Spatafora J."/>
            <person name="Crous P."/>
            <person name="Grigoriev I."/>
        </authorList>
    </citation>
    <scope>NUCLEOTIDE SEQUENCE</scope>
    <source>
        <strain evidence="2">CBS 161.51</strain>
    </source>
</reference>
<dbReference type="EMBL" id="ML976281">
    <property type="protein sequence ID" value="KAF1935348.1"/>
    <property type="molecule type" value="Genomic_DNA"/>
</dbReference>
<evidence type="ECO:0000256" key="1">
    <source>
        <dbReference type="SAM" id="MobiDB-lite"/>
    </source>
</evidence>
<feature type="compositionally biased region" description="Polar residues" evidence="1">
    <location>
        <begin position="19"/>
        <end position="36"/>
    </location>
</feature>
<sequence>MGFHEVLWASPPLPPLPHTHQTSHATRTIEAASTASQTQIWEQMVKNSLASPPLPPLLHHNDSYP</sequence>
<protein>
    <submittedName>
        <fullName evidence="2">Uncharacterized protein</fullName>
    </submittedName>
</protein>